<feature type="compositionally biased region" description="Low complexity" evidence="1">
    <location>
        <begin position="62"/>
        <end position="80"/>
    </location>
</feature>
<feature type="compositionally biased region" description="Polar residues" evidence="1">
    <location>
        <begin position="81"/>
        <end position="95"/>
    </location>
</feature>
<dbReference type="AlphaFoldDB" id="A0A2S2NK26"/>
<sequence>MMDVKKKKKYVYADALTFLQHTIQKRKTSGNVISTENSFQEILNHDDVDIENTDSPRNIYEPLTLNSSSNSPTQQQNSPPISLNTKTASQSSKKIQNFKKYSFPNTTNRTFTIKSTTST</sequence>
<proteinExistence type="predicted"/>
<evidence type="ECO:0000313" key="2">
    <source>
        <dbReference type="EMBL" id="MBY17529.1"/>
    </source>
</evidence>
<evidence type="ECO:0008006" key="3">
    <source>
        <dbReference type="Google" id="ProtNLM"/>
    </source>
</evidence>
<protein>
    <recommendedName>
        <fullName evidence="3">BESS domain-containing protein</fullName>
    </recommendedName>
</protein>
<name>A0A2S2NK26_SCHGA</name>
<reference evidence="2" key="1">
    <citation type="submission" date="2018-04" db="EMBL/GenBank/DDBJ databases">
        <title>Transcriptome of Schizaphis graminum biotype I.</title>
        <authorList>
            <person name="Scully E.D."/>
            <person name="Geib S.M."/>
            <person name="Palmer N.A."/>
            <person name="Koch K."/>
            <person name="Bradshaw J."/>
            <person name="Heng-Moss T."/>
            <person name="Sarath G."/>
        </authorList>
    </citation>
    <scope>NUCLEOTIDE SEQUENCE</scope>
</reference>
<dbReference type="EMBL" id="GGMR01004910">
    <property type="protein sequence ID" value="MBY17529.1"/>
    <property type="molecule type" value="Transcribed_RNA"/>
</dbReference>
<gene>
    <name evidence="2" type="ORF">g.1824</name>
</gene>
<organism evidence="2">
    <name type="scientific">Schizaphis graminum</name>
    <name type="common">Green bug aphid</name>
    <dbReference type="NCBI Taxonomy" id="13262"/>
    <lineage>
        <taxon>Eukaryota</taxon>
        <taxon>Metazoa</taxon>
        <taxon>Ecdysozoa</taxon>
        <taxon>Arthropoda</taxon>
        <taxon>Hexapoda</taxon>
        <taxon>Insecta</taxon>
        <taxon>Pterygota</taxon>
        <taxon>Neoptera</taxon>
        <taxon>Paraneoptera</taxon>
        <taxon>Hemiptera</taxon>
        <taxon>Sternorrhyncha</taxon>
        <taxon>Aphidomorpha</taxon>
        <taxon>Aphidoidea</taxon>
        <taxon>Aphididae</taxon>
        <taxon>Aphidini</taxon>
        <taxon>Schizaphis</taxon>
    </lineage>
</organism>
<feature type="region of interest" description="Disordered" evidence="1">
    <location>
        <begin position="45"/>
        <end position="100"/>
    </location>
</feature>
<accession>A0A2S2NK26</accession>
<evidence type="ECO:0000256" key="1">
    <source>
        <dbReference type="SAM" id="MobiDB-lite"/>
    </source>
</evidence>